<gene>
    <name evidence="2" type="ORF">OG699_41580</name>
</gene>
<evidence type="ECO:0000256" key="1">
    <source>
        <dbReference type="SAM" id="MobiDB-lite"/>
    </source>
</evidence>
<dbReference type="AlphaFoldDB" id="A0AAU3I9K1"/>
<sequence>MSALRMSLGSKTGYDTNHKQKLQAGNQPGKHWVWGKNGKISSGKAGDI</sequence>
<evidence type="ECO:0008006" key="3">
    <source>
        <dbReference type="Google" id="ProtNLM"/>
    </source>
</evidence>
<evidence type="ECO:0000313" key="2">
    <source>
        <dbReference type="EMBL" id="WTZ13896.1"/>
    </source>
</evidence>
<dbReference type="EMBL" id="CP109546">
    <property type="protein sequence ID" value="WTZ13896.1"/>
    <property type="molecule type" value="Genomic_DNA"/>
</dbReference>
<name>A0AAU3I9K1_9ACTN</name>
<proteinExistence type="predicted"/>
<accession>A0AAU3I9K1</accession>
<organism evidence="2">
    <name type="scientific">Streptomyces sp. NBC_01393</name>
    <dbReference type="NCBI Taxonomy" id="2903851"/>
    <lineage>
        <taxon>Bacteria</taxon>
        <taxon>Bacillati</taxon>
        <taxon>Actinomycetota</taxon>
        <taxon>Actinomycetes</taxon>
        <taxon>Kitasatosporales</taxon>
        <taxon>Streptomycetaceae</taxon>
        <taxon>Streptomyces</taxon>
    </lineage>
</organism>
<protein>
    <recommendedName>
        <fullName evidence="3">Transposase</fullName>
    </recommendedName>
</protein>
<reference evidence="2" key="1">
    <citation type="submission" date="2022-10" db="EMBL/GenBank/DDBJ databases">
        <title>The complete genomes of actinobacterial strains from the NBC collection.</title>
        <authorList>
            <person name="Joergensen T.S."/>
            <person name="Alvarez Arevalo M."/>
            <person name="Sterndorff E.B."/>
            <person name="Faurdal D."/>
            <person name="Vuksanovic O."/>
            <person name="Mourched A.-S."/>
            <person name="Charusanti P."/>
            <person name="Shaw S."/>
            <person name="Blin K."/>
            <person name="Weber T."/>
        </authorList>
    </citation>
    <scope>NUCLEOTIDE SEQUENCE</scope>
    <source>
        <strain evidence="2">NBC_01393</strain>
    </source>
</reference>
<feature type="region of interest" description="Disordered" evidence="1">
    <location>
        <begin position="1"/>
        <end position="48"/>
    </location>
</feature>